<evidence type="ECO:0000313" key="3">
    <source>
        <dbReference type="EMBL" id="KAK3381307.1"/>
    </source>
</evidence>
<keyword evidence="2" id="KW-0732">Signal</keyword>
<organism evidence="3 4">
    <name type="scientific">Podospora didyma</name>
    <dbReference type="NCBI Taxonomy" id="330526"/>
    <lineage>
        <taxon>Eukaryota</taxon>
        <taxon>Fungi</taxon>
        <taxon>Dikarya</taxon>
        <taxon>Ascomycota</taxon>
        <taxon>Pezizomycotina</taxon>
        <taxon>Sordariomycetes</taxon>
        <taxon>Sordariomycetidae</taxon>
        <taxon>Sordariales</taxon>
        <taxon>Podosporaceae</taxon>
        <taxon>Podospora</taxon>
    </lineage>
</organism>
<gene>
    <name evidence="3" type="ORF">B0H63DRAFT_199897</name>
</gene>
<protein>
    <submittedName>
        <fullName evidence="3">Uncharacterized protein</fullName>
    </submittedName>
</protein>
<feature type="region of interest" description="Disordered" evidence="1">
    <location>
        <begin position="306"/>
        <end position="332"/>
    </location>
</feature>
<dbReference type="Proteomes" id="UP001285441">
    <property type="component" value="Unassembled WGS sequence"/>
</dbReference>
<comment type="caution">
    <text evidence="3">The sequence shown here is derived from an EMBL/GenBank/DDBJ whole genome shotgun (WGS) entry which is preliminary data.</text>
</comment>
<feature type="chain" id="PRO_5042024284" evidence="2">
    <location>
        <begin position="17"/>
        <end position="332"/>
    </location>
</feature>
<evidence type="ECO:0000256" key="2">
    <source>
        <dbReference type="SAM" id="SignalP"/>
    </source>
</evidence>
<reference evidence="3" key="2">
    <citation type="submission" date="2023-06" db="EMBL/GenBank/DDBJ databases">
        <authorList>
            <consortium name="Lawrence Berkeley National Laboratory"/>
            <person name="Haridas S."/>
            <person name="Hensen N."/>
            <person name="Bonometti L."/>
            <person name="Westerberg I."/>
            <person name="Brannstrom I.O."/>
            <person name="Guillou S."/>
            <person name="Cros-Aarteil S."/>
            <person name="Calhoun S."/>
            <person name="Kuo A."/>
            <person name="Mondo S."/>
            <person name="Pangilinan J."/>
            <person name="Riley R."/>
            <person name="LaButti K."/>
            <person name="Andreopoulos B."/>
            <person name="Lipzen A."/>
            <person name="Chen C."/>
            <person name="Yanf M."/>
            <person name="Daum C."/>
            <person name="Ng V."/>
            <person name="Clum A."/>
            <person name="Steindorff A."/>
            <person name="Ohm R."/>
            <person name="Martin F."/>
            <person name="Silar P."/>
            <person name="Natvig D."/>
            <person name="Lalanne C."/>
            <person name="Gautier V."/>
            <person name="Ament-velasquez S.L."/>
            <person name="Kruys A."/>
            <person name="Hutchinson M.I."/>
            <person name="Powell A.J."/>
            <person name="Barry K."/>
            <person name="Miller A.N."/>
            <person name="Grigoriev I.V."/>
            <person name="Debuchy R."/>
            <person name="Gladieux P."/>
            <person name="Thoren M.H."/>
            <person name="Johannesson H."/>
        </authorList>
    </citation>
    <scope>NUCLEOTIDE SEQUENCE</scope>
    <source>
        <strain evidence="3">CBS 232.78</strain>
    </source>
</reference>
<sequence>MMHARTLALSANLIRSLVLRCDEQQGAVCMLCDAACGGRDNLTHSQLVKGVQVSSEEERDCWGKIPCRQFTGKKIGTRSKDKETLQTTKTQVIDNPNLTHHHFAGPRHQHGVRIQSHSLCPLWWDGTITVQVASPVRPHWDPCQRIAASHTLWFLPPDFRLSNAWLHMYSVLPTYRLRGGVVRFALKVSLTTTHPSTCIHWERAKNPTRQSEKVGNERVPSEEGFLLRQERGRERGSYADDADGYTHTLSPSLPSPFPSFSLQPVKEMHCRRKKKKMKRDMDFGKAAHNRSVVTINRLSIIIMRPKPRPDSHVGKANEGNNSSRVICTHNLD</sequence>
<accession>A0AAE0TVQ5</accession>
<dbReference type="EMBL" id="JAULSW010000005">
    <property type="protein sequence ID" value="KAK3381307.1"/>
    <property type="molecule type" value="Genomic_DNA"/>
</dbReference>
<feature type="signal peptide" evidence="2">
    <location>
        <begin position="1"/>
        <end position="16"/>
    </location>
</feature>
<proteinExistence type="predicted"/>
<evidence type="ECO:0000313" key="4">
    <source>
        <dbReference type="Proteomes" id="UP001285441"/>
    </source>
</evidence>
<keyword evidence="4" id="KW-1185">Reference proteome</keyword>
<evidence type="ECO:0000256" key="1">
    <source>
        <dbReference type="SAM" id="MobiDB-lite"/>
    </source>
</evidence>
<reference evidence="3" key="1">
    <citation type="journal article" date="2023" name="Mol. Phylogenet. Evol.">
        <title>Genome-scale phylogeny and comparative genomics of the fungal order Sordariales.</title>
        <authorList>
            <person name="Hensen N."/>
            <person name="Bonometti L."/>
            <person name="Westerberg I."/>
            <person name="Brannstrom I.O."/>
            <person name="Guillou S."/>
            <person name="Cros-Aarteil S."/>
            <person name="Calhoun S."/>
            <person name="Haridas S."/>
            <person name="Kuo A."/>
            <person name="Mondo S."/>
            <person name="Pangilinan J."/>
            <person name="Riley R."/>
            <person name="LaButti K."/>
            <person name="Andreopoulos B."/>
            <person name="Lipzen A."/>
            <person name="Chen C."/>
            <person name="Yan M."/>
            <person name="Daum C."/>
            <person name="Ng V."/>
            <person name="Clum A."/>
            <person name="Steindorff A."/>
            <person name="Ohm R.A."/>
            <person name="Martin F."/>
            <person name="Silar P."/>
            <person name="Natvig D.O."/>
            <person name="Lalanne C."/>
            <person name="Gautier V."/>
            <person name="Ament-Velasquez S.L."/>
            <person name="Kruys A."/>
            <person name="Hutchinson M.I."/>
            <person name="Powell A.J."/>
            <person name="Barry K."/>
            <person name="Miller A.N."/>
            <person name="Grigoriev I.V."/>
            <person name="Debuchy R."/>
            <person name="Gladieux P."/>
            <person name="Hiltunen Thoren M."/>
            <person name="Johannesson H."/>
        </authorList>
    </citation>
    <scope>NUCLEOTIDE SEQUENCE</scope>
    <source>
        <strain evidence="3">CBS 232.78</strain>
    </source>
</reference>
<dbReference type="AlphaFoldDB" id="A0AAE0TVQ5"/>
<name>A0AAE0TVQ5_9PEZI</name>